<feature type="non-terminal residue" evidence="1">
    <location>
        <position position="1"/>
    </location>
</feature>
<comment type="caution">
    <text evidence="1">The sequence shown here is derived from an EMBL/GenBank/DDBJ whole genome shotgun (WGS) entry which is preliminary data.</text>
</comment>
<dbReference type="AlphaFoldDB" id="A0A699V961"/>
<name>A0A699V961_TANCI</name>
<reference evidence="1" key="1">
    <citation type="journal article" date="2019" name="Sci. Rep.">
        <title>Draft genome of Tanacetum cinerariifolium, the natural source of mosquito coil.</title>
        <authorList>
            <person name="Yamashiro T."/>
            <person name="Shiraishi A."/>
            <person name="Satake H."/>
            <person name="Nakayama K."/>
        </authorList>
    </citation>
    <scope>NUCLEOTIDE SEQUENCE</scope>
</reference>
<accession>A0A699V961</accession>
<proteinExistence type="predicted"/>
<gene>
    <name evidence="1" type="ORF">Tci_900603</name>
</gene>
<evidence type="ECO:0000313" key="1">
    <source>
        <dbReference type="EMBL" id="GFD28634.1"/>
    </source>
</evidence>
<protein>
    <submittedName>
        <fullName evidence="1">Uncharacterized protein</fullName>
    </submittedName>
</protein>
<sequence>AIGLGLILAAQAFEIVPDNAVVDSALQGAGVIATMQTVRQYSGANSPAGAAAQSGLVSVINKYVPGFADSAVAPAPATTPTGTQGIGSLTPYRDPAAAALLAGNYQRQLAAAGGSLQNLGAAPARVTVLQNLG</sequence>
<organism evidence="1">
    <name type="scientific">Tanacetum cinerariifolium</name>
    <name type="common">Dalmatian daisy</name>
    <name type="synonym">Chrysanthemum cinerariifolium</name>
    <dbReference type="NCBI Taxonomy" id="118510"/>
    <lineage>
        <taxon>Eukaryota</taxon>
        <taxon>Viridiplantae</taxon>
        <taxon>Streptophyta</taxon>
        <taxon>Embryophyta</taxon>
        <taxon>Tracheophyta</taxon>
        <taxon>Spermatophyta</taxon>
        <taxon>Magnoliopsida</taxon>
        <taxon>eudicotyledons</taxon>
        <taxon>Gunneridae</taxon>
        <taxon>Pentapetalae</taxon>
        <taxon>asterids</taxon>
        <taxon>campanulids</taxon>
        <taxon>Asterales</taxon>
        <taxon>Asteraceae</taxon>
        <taxon>Asteroideae</taxon>
        <taxon>Anthemideae</taxon>
        <taxon>Anthemidinae</taxon>
        <taxon>Tanacetum</taxon>
    </lineage>
</organism>
<dbReference type="EMBL" id="BKCJ011387276">
    <property type="protein sequence ID" value="GFD28634.1"/>
    <property type="molecule type" value="Genomic_DNA"/>
</dbReference>